<feature type="domain" description="D-isomer specific 2-hydroxyacid dehydrogenase NAD-binding" evidence="6">
    <location>
        <begin position="106"/>
        <end position="287"/>
    </location>
</feature>
<dbReference type="PROSITE" id="PS00671">
    <property type="entry name" value="D_2_HYDROXYACID_DH_3"/>
    <property type="match status" value="1"/>
</dbReference>
<dbReference type="PROSITE" id="PS00670">
    <property type="entry name" value="D_2_HYDROXYACID_DH_2"/>
    <property type="match status" value="1"/>
</dbReference>
<dbReference type="CDD" id="cd12162">
    <property type="entry name" value="2-Hacid_dh_4"/>
    <property type="match status" value="1"/>
</dbReference>
<dbReference type="AlphaFoldDB" id="A0AAU9CTD0"/>
<dbReference type="InterPro" id="IPR029753">
    <property type="entry name" value="D-isomer_DH_CS"/>
</dbReference>
<evidence type="ECO:0000313" key="7">
    <source>
        <dbReference type="EMBL" id="BDD09714.1"/>
    </source>
</evidence>
<sequence>MKIVFLDASSVGKVDTFQLLEDLGDFTAYELTAPEDTVARLQGVDVAITNKVVLDAEVISQCPDLKLICISATGMNNVDLDFAKSKGIPVKNVAGYSTESVAQATFAMLLSLANHIRSYDDYVKSGDYTSSPLFTHHAGTIYELNGKRFGIIGLGAIGRRVAKLAEAFGAEVVYYSTSGKNNNQEYASLSLDELLETSDVVSIHAPLNENTDKLIGAQALGKMRNSAILLNAGRGGIVDEEALAEAIDNGKIAGAGIDVFEREPMLAENPLLKVENKDRLVLAPHVAWASREARNKLVSLVSENIKSFISEK</sequence>
<dbReference type="PANTHER" id="PTHR43761:SF1">
    <property type="entry name" value="D-ISOMER SPECIFIC 2-HYDROXYACID DEHYDROGENASE CATALYTIC DOMAIN-CONTAINING PROTEIN-RELATED"/>
    <property type="match status" value="1"/>
</dbReference>
<dbReference type="EMBL" id="AP025314">
    <property type="protein sequence ID" value="BDD09714.1"/>
    <property type="molecule type" value="Genomic_DNA"/>
</dbReference>
<evidence type="ECO:0000256" key="2">
    <source>
        <dbReference type="ARBA" id="ARBA00023002"/>
    </source>
</evidence>
<keyword evidence="8" id="KW-1185">Reference proteome</keyword>
<dbReference type="RefSeq" id="WP_338391309.1">
    <property type="nucleotide sequence ID" value="NZ_AP025314.1"/>
</dbReference>
<dbReference type="KEGG" id="fax:FUAX_21460"/>
<keyword evidence="3" id="KW-0520">NAD</keyword>
<protein>
    <submittedName>
        <fullName evidence="7">2-hydroxyacid dehydrogenase</fullName>
    </submittedName>
</protein>
<comment type="similarity">
    <text evidence="1 4">Belongs to the D-isomer specific 2-hydroxyacid dehydrogenase family.</text>
</comment>
<evidence type="ECO:0000313" key="8">
    <source>
        <dbReference type="Proteomes" id="UP001348817"/>
    </source>
</evidence>
<dbReference type="Pfam" id="PF00389">
    <property type="entry name" value="2-Hacid_dh"/>
    <property type="match status" value="1"/>
</dbReference>
<reference evidence="7 8" key="1">
    <citation type="submission" date="2021-12" db="EMBL/GenBank/DDBJ databases">
        <title>Genome sequencing of bacteria with rrn-lacking chromosome and rrn-plasmid.</title>
        <authorList>
            <person name="Anda M."/>
            <person name="Iwasaki W."/>
        </authorList>
    </citation>
    <scope>NUCLEOTIDE SEQUENCE [LARGE SCALE GENOMIC DNA]</scope>
    <source>
        <strain evidence="7 8">DSM 100852</strain>
    </source>
</reference>
<dbReference type="InterPro" id="IPR050418">
    <property type="entry name" value="D-iso_2-hydroxyacid_DH_PdxB"/>
</dbReference>
<dbReference type="Proteomes" id="UP001348817">
    <property type="component" value="Chromosome"/>
</dbReference>
<keyword evidence="2 4" id="KW-0560">Oxidoreductase</keyword>
<dbReference type="PANTHER" id="PTHR43761">
    <property type="entry name" value="D-ISOMER SPECIFIC 2-HYDROXYACID DEHYDROGENASE FAMILY PROTEIN (AFU_ORTHOLOGUE AFUA_1G13630)"/>
    <property type="match status" value="1"/>
</dbReference>
<dbReference type="FunFam" id="3.40.50.720:FF:000203">
    <property type="entry name" value="D-3-phosphoglycerate dehydrogenase (SerA)"/>
    <property type="match status" value="1"/>
</dbReference>
<dbReference type="InterPro" id="IPR036291">
    <property type="entry name" value="NAD(P)-bd_dom_sf"/>
</dbReference>
<proteinExistence type="inferred from homology"/>
<dbReference type="Pfam" id="PF02826">
    <property type="entry name" value="2-Hacid_dh_C"/>
    <property type="match status" value="1"/>
</dbReference>
<feature type="domain" description="D-isomer specific 2-hydroxyacid dehydrogenase catalytic" evidence="5">
    <location>
        <begin position="16"/>
        <end position="311"/>
    </location>
</feature>
<dbReference type="InterPro" id="IPR006139">
    <property type="entry name" value="D-isomer_2_OHA_DH_cat_dom"/>
</dbReference>
<evidence type="ECO:0000256" key="1">
    <source>
        <dbReference type="ARBA" id="ARBA00005854"/>
    </source>
</evidence>
<evidence type="ECO:0000259" key="6">
    <source>
        <dbReference type="Pfam" id="PF02826"/>
    </source>
</evidence>
<gene>
    <name evidence="7" type="ORF">FUAX_21460</name>
</gene>
<evidence type="ECO:0000256" key="4">
    <source>
        <dbReference type="RuleBase" id="RU003719"/>
    </source>
</evidence>
<dbReference type="GO" id="GO:0016616">
    <property type="term" value="F:oxidoreductase activity, acting on the CH-OH group of donors, NAD or NADP as acceptor"/>
    <property type="evidence" value="ECO:0007669"/>
    <property type="project" value="InterPro"/>
</dbReference>
<dbReference type="NCBIfam" id="NF006263">
    <property type="entry name" value="PRK08410.1"/>
    <property type="match status" value="1"/>
</dbReference>
<evidence type="ECO:0000259" key="5">
    <source>
        <dbReference type="Pfam" id="PF00389"/>
    </source>
</evidence>
<name>A0AAU9CTD0_9BACT</name>
<accession>A0AAU9CTD0</accession>
<dbReference type="Gene3D" id="3.40.50.720">
    <property type="entry name" value="NAD(P)-binding Rossmann-like Domain"/>
    <property type="match status" value="2"/>
</dbReference>
<dbReference type="GO" id="GO:0051287">
    <property type="term" value="F:NAD binding"/>
    <property type="evidence" value="ECO:0007669"/>
    <property type="project" value="InterPro"/>
</dbReference>
<dbReference type="SUPFAM" id="SSF51735">
    <property type="entry name" value="NAD(P)-binding Rossmann-fold domains"/>
    <property type="match status" value="1"/>
</dbReference>
<dbReference type="SUPFAM" id="SSF52283">
    <property type="entry name" value="Formate/glycerate dehydrogenase catalytic domain-like"/>
    <property type="match status" value="1"/>
</dbReference>
<organism evidence="7 8">
    <name type="scientific">Fulvitalea axinellae</name>
    <dbReference type="NCBI Taxonomy" id="1182444"/>
    <lineage>
        <taxon>Bacteria</taxon>
        <taxon>Pseudomonadati</taxon>
        <taxon>Bacteroidota</taxon>
        <taxon>Cytophagia</taxon>
        <taxon>Cytophagales</taxon>
        <taxon>Persicobacteraceae</taxon>
        <taxon>Fulvitalea</taxon>
    </lineage>
</organism>
<evidence type="ECO:0000256" key="3">
    <source>
        <dbReference type="ARBA" id="ARBA00023027"/>
    </source>
</evidence>
<dbReference type="InterPro" id="IPR006140">
    <property type="entry name" value="D-isomer_DH_NAD-bd"/>
</dbReference>